<dbReference type="InterPro" id="IPR027417">
    <property type="entry name" value="P-loop_NTPase"/>
</dbReference>
<dbReference type="InterPro" id="IPR045076">
    <property type="entry name" value="MutS"/>
</dbReference>
<evidence type="ECO:0000256" key="6">
    <source>
        <dbReference type="ARBA" id="ARBA00023125"/>
    </source>
</evidence>
<accession>A0A562JGP7</accession>
<feature type="coiled-coil region" evidence="7">
    <location>
        <begin position="142"/>
        <end position="169"/>
    </location>
</feature>
<dbReference type="NCBIfam" id="TIGR01069">
    <property type="entry name" value="mutS2"/>
    <property type="match status" value="1"/>
</dbReference>
<dbReference type="EMBL" id="VLKH01000002">
    <property type="protein sequence ID" value="TWH82372.1"/>
    <property type="molecule type" value="Genomic_DNA"/>
</dbReference>
<dbReference type="RefSeq" id="WP_145079941.1">
    <property type="nucleotide sequence ID" value="NZ_VLKH01000002.1"/>
</dbReference>
<dbReference type="InterPro" id="IPR005747">
    <property type="entry name" value="MutS2"/>
</dbReference>
<dbReference type="GO" id="GO:0005524">
    <property type="term" value="F:ATP binding"/>
    <property type="evidence" value="ECO:0007669"/>
    <property type="project" value="UniProtKB-KW"/>
</dbReference>
<keyword evidence="9" id="KW-0255">Endonuclease</keyword>
<keyword evidence="1" id="KW-0699">rRNA-binding</keyword>
<keyword evidence="4" id="KW-0067">ATP-binding</keyword>
<dbReference type="PROSITE" id="PS00486">
    <property type="entry name" value="DNA_MISMATCH_REPAIR_2"/>
    <property type="match status" value="1"/>
</dbReference>
<dbReference type="FunFam" id="3.40.50.300:FF:000830">
    <property type="entry name" value="Endonuclease MutS2"/>
    <property type="match status" value="1"/>
</dbReference>
<dbReference type="OrthoDB" id="9808166at2"/>
<dbReference type="GO" id="GO:0019843">
    <property type="term" value="F:rRNA binding"/>
    <property type="evidence" value="ECO:0007669"/>
    <property type="project" value="UniProtKB-KW"/>
</dbReference>
<dbReference type="PIRSF" id="PIRSF005814">
    <property type="entry name" value="MutS_YshD"/>
    <property type="match status" value="1"/>
</dbReference>
<feature type="domain" description="DNA mismatch repair proteins mutS family" evidence="8">
    <location>
        <begin position="404"/>
        <end position="420"/>
    </location>
</feature>
<comment type="caution">
    <text evidence="9">The sequence shown here is derived from an EMBL/GenBank/DDBJ whole genome shotgun (WGS) entry which is preliminary data.</text>
</comment>
<dbReference type="Proteomes" id="UP000315343">
    <property type="component" value="Unassembled WGS sequence"/>
</dbReference>
<dbReference type="Pfam" id="PF00488">
    <property type="entry name" value="MutS_V"/>
    <property type="match status" value="1"/>
</dbReference>
<keyword evidence="3" id="KW-0378">Hydrolase</keyword>
<evidence type="ECO:0000256" key="1">
    <source>
        <dbReference type="ARBA" id="ARBA00022730"/>
    </source>
</evidence>
<evidence type="ECO:0000256" key="7">
    <source>
        <dbReference type="SAM" id="Coils"/>
    </source>
</evidence>
<keyword evidence="10" id="KW-1185">Reference proteome</keyword>
<evidence type="ECO:0000313" key="9">
    <source>
        <dbReference type="EMBL" id="TWH82372.1"/>
    </source>
</evidence>
<organism evidence="9 10">
    <name type="scientific">Sedimentibacter saalensis</name>
    <dbReference type="NCBI Taxonomy" id="130788"/>
    <lineage>
        <taxon>Bacteria</taxon>
        <taxon>Bacillati</taxon>
        <taxon>Bacillota</taxon>
        <taxon>Tissierellia</taxon>
        <taxon>Sedimentibacter</taxon>
    </lineage>
</organism>
<dbReference type="InterPro" id="IPR007696">
    <property type="entry name" value="DNA_mismatch_repair_MutS_core"/>
</dbReference>
<dbReference type="GO" id="GO:0045910">
    <property type="term" value="P:negative regulation of DNA recombination"/>
    <property type="evidence" value="ECO:0007669"/>
    <property type="project" value="InterPro"/>
</dbReference>
<proteinExistence type="predicted"/>
<evidence type="ECO:0000313" key="10">
    <source>
        <dbReference type="Proteomes" id="UP000315343"/>
    </source>
</evidence>
<dbReference type="GO" id="GO:0140664">
    <property type="term" value="F:ATP-dependent DNA damage sensor activity"/>
    <property type="evidence" value="ECO:0007669"/>
    <property type="project" value="InterPro"/>
</dbReference>
<keyword evidence="9" id="KW-0540">Nuclease</keyword>
<dbReference type="AlphaFoldDB" id="A0A562JGP7"/>
<name>A0A562JGP7_9FIRM</name>
<evidence type="ECO:0000256" key="5">
    <source>
        <dbReference type="ARBA" id="ARBA00022884"/>
    </source>
</evidence>
<keyword evidence="5" id="KW-0694">RNA-binding</keyword>
<dbReference type="InterPro" id="IPR000432">
    <property type="entry name" value="DNA_mismatch_repair_MutS_C"/>
</dbReference>
<evidence type="ECO:0000256" key="4">
    <source>
        <dbReference type="ARBA" id="ARBA00022840"/>
    </source>
</evidence>
<keyword evidence="6" id="KW-0238">DNA-binding</keyword>
<keyword evidence="7" id="KW-0175">Coiled coil</keyword>
<dbReference type="GO" id="GO:0016887">
    <property type="term" value="F:ATP hydrolysis activity"/>
    <property type="evidence" value="ECO:0007669"/>
    <property type="project" value="InterPro"/>
</dbReference>
<evidence type="ECO:0000256" key="2">
    <source>
        <dbReference type="ARBA" id="ARBA00022741"/>
    </source>
</evidence>
<dbReference type="SMART" id="SM00533">
    <property type="entry name" value="MUTSd"/>
    <property type="match status" value="1"/>
</dbReference>
<dbReference type="PANTHER" id="PTHR48466">
    <property type="entry name" value="OS10G0509000 PROTEIN-RELATED"/>
    <property type="match status" value="1"/>
</dbReference>
<dbReference type="SMART" id="SM00534">
    <property type="entry name" value="MUTSac"/>
    <property type="match status" value="1"/>
</dbReference>
<gene>
    <name evidence="9" type="ORF">LY60_00670</name>
</gene>
<dbReference type="GO" id="GO:0030983">
    <property type="term" value="F:mismatched DNA binding"/>
    <property type="evidence" value="ECO:0007669"/>
    <property type="project" value="InterPro"/>
</dbReference>
<dbReference type="PANTHER" id="PTHR48466:SF2">
    <property type="entry name" value="OS10G0509000 PROTEIN"/>
    <property type="match status" value="1"/>
</dbReference>
<protein>
    <submittedName>
        <fullName evidence="9">DsDNA-specific endonuclease/ATPase MutS2</fullName>
    </submittedName>
</protein>
<sequence length="632" mass="71499">MNNTTLTKLQFEELKNIVKDFCVSNLGKNMIQKLLPSSNIQTVKNRLLETSEGKILLESSTVPLQGIVNIDNIIINVEKDGVLSPEQLSNVSDFLRGCRKIKFYMKDKEFYAPTLMSYSYSIRELENVEEEINNSIHNNVIDSNATKELKRIRRLIENAEIKIEEKLDGFLKSANNKILIQDFFVTKRNGRFTIPIKSSYKNQVDGTLVDTSSTGSTVFIEPSMVSKLTAELMQLRAEESNEEYQILCYLTGLVREYISELKANIEVIGLYDMILAKAKYSISIGGISPDINDYGYINIINGRHPLLKGKVVPLNFSVGKDYRTLVITGPNAGGKTVVLKAVGLLTLAVQSGFHVPCEKGSVISVFSHIFADIGDDQSIENALSTFSSHIKNIAEIIKETNKSTLLLFDEIGSGTEPNEGAALAISILEEVYHRGAITVATTHYGEIKNFSLKHSDFQNAAMLFNSDTLEPLYKLSIGESGKSNALWISKKMGIHEDVIQRAEHYIKNKDYNYNYVSKNKIRIEQEITENVPYENYDYNIGDKVYLTEYKKSGLIYKPKDELNNVTVLYDNKFMEVNVKQIKLEFKASELYPQDYDLNSLFTSFAERKLEKDIARGSKKALKKLQKARKERQ</sequence>
<dbReference type="InterPro" id="IPR036187">
    <property type="entry name" value="DNA_mismatch_repair_MutS_sf"/>
</dbReference>
<dbReference type="SUPFAM" id="SSF48334">
    <property type="entry name" value="DNA repair protein MutS, domain III"/>
    <property type="match status" value="1"/>
</dbReference>
<evidence type="ECO:0000259" key="8">
    <source>
        <dbReference type="PROSITE" id="PS00486"/>
    </source>
</evidence>
<keyword evidence="2" id="KW-0547">Nucleotide-binding</keyword>
<reference evidence="9 10" key="1">
    <citation type="submission" date="2019-07" db="EMBL/GenBank/DDBJ databases">
        <title>Genomic Encyclopedia of Type Strains, Phase I: the one thousand microbial genomes (KMG-I) project.</title>
        <authorList>
            <person name="Kyrpides N."/>
        </authorList>
    </citation>
    <scope>NUCLEOTIDE SEQUENCE [LARGE SCALE GENOMIC DNA]</scope>
    <source>
        <strain evidence="9 10">DSM 13558</strain>
    </source>
</reference>
<dbReference type="GO" id="GO:0006298">
    <property type="term" value="P:mismatch repair"/>
    <property type="evidence" value="ECO:0007669"/>
    <property type="project" value="InterPro"/>
</dbReference>
<dbReference type="SUPFAM" id="SSF52540">
    <property type="entry name" value="P-loop containing nucleoside triphosphate hydrolases"/>
    <property type="match status" value="1"/>
</dbReference>
<evidence type="ECO:0000256" key="3">
    <source>
        <dbReference type="ARBA" id="ARBA00022801"/>
    </source>
</evidence>
<dbReference type="Gene3D" id="3.40.50.300">
    <property type="entry name" value="P-loop containing nucleotide triphosphate hydrolases"/>
    <property type="match status" value="1"/>
</dbReference>
<dbReference type="GO" id="GO:0004519">
    <property type="term" value="F:endonuclease activity"/>
    <property type="evidence" value="ECO:0007669"/>
    <property type="project" value="UniProtKB-KW"/>
</dbReference>